<dbReference type="EMBL" id="ALBS01000333">
    <property type="protein sequence ID" value="EJT45163.1"/>
    <property type="molecule type" value="Genomic_DNA"/>
</dbReference>
<evidence type="ECO:0000313" key="8">
    <source>
        <dbReference type="Proteomes" id="UP000002748"/>
    </source>
</evidence>
<reference evidence="7 8" key="1">
    <citation type="journal article" date="2012" name="Eukaryot. Cell">
        <title>Draft genome sequence of CBS 2479, the standard type strain of Trichosporon asahii.</title>
        <authorList>
            <person name="Yang R.Y."/>
            <person name="Li H.T."/>
            <person name="Zhu H."/>
            <person name="Zhou G.P."/>
            <person name="Wang M."/>
            <person name="Wang L."/>
        </authorList>
    </citation>
    <scope>NUCLEOTIDE SEQUENCE [LARGE SCALE GENOMIC DNA]</scope>
    <source>
        <strain evidence="8">ATCC 90039 / CBS 2479 / JCM 2466 / KCTC 7840 / NCYC 2677 / UAMH 7654</strain>
    </source>
</reference>
<evidence type="ECO:0000256" key="5">
    <source>
        <dbReference type="SAM" id="MobiDB-lite"/>
    </source>
</evidence>
<organism evidence="7 8">
    <name type="scientific">Trichosporon asahii var. asahii (strain ATCC 90039 / CBS 2479 / JCM 2466 / KCTC 7840 / NBRC 103889/ NCYC 2677 / UAMH 7654)</name>
    <name type="common">Yeast</name>
    <dbReference type="NCBI Taxonomy" id="1186058"/>
    <lineage>
        <taxon>Eukaryota</taxon>
        <taxon>Fungi</taxon>
        <taxon>Dikarya</taxon>
        <taxon>Basidiomycota</taxon>
        <taxon>Agaricomycotina</taxon>
        <taxon>Tremellomycetes</taxon>
        <taxon>Trichosporonales</taxon>
        <taxon>Trichosporonaceae</taxon>
        <taxon>Trichosporon</taxon>
    </lineage>
</organism>
<comment type="subcellular location">
    <subcellularLocation>
        <location evidence="1">Mitochondrion</location>
    </subcellularLocation>
</comment>
<dbReference type="GO" id="GO:0003677">
    <property type="term" value="F:DNA binding"/>
    <property type="evidence" value="ECO:0007669"/>
    <property type="project" value="UniProtKB-KW"/>
</dbReference>
<dbReference type="PRINTS" id="PR00930">
    <property type="entry name" value="HIGHMOBLTYIY"/>
</dbReference>
<feature type="domain" description="Restriction endonuclease type IV Mrr" evidence="6">
    <location>
        <begin position="151"/>
        <end position="213"/>
    </location>
</feature>
<comment type="caution">
    <text evidence="7">The sequence shown here is derived from an EMBL/GenBank/DDBJ whole genome shotgun (WGS) entry which is preliminary data.</text>
</comment>
<keyword evidence="3" id="KW-0238">DNA-binding</keyword>
<evidence type="ECO:0000256" key="4">
    <source>
        <dbReference type="ARBA" id="ARBA00023128"/>
    </source>
</evidence>
<dbReference type="OrthoDB" id="20734at2759"/>
<dbReference type="Pfam" id="PF04471">
    <property type="entry name" value="Mrr_cat"/>
    <property type="match status" value="1"/>
</dbReference>
<dbReference type="PANTHER" id="PTHR28133">
    <property type="entry name" value="REQUIRED FOR RESPIRATORY GROWTH PROTEIN 7, MITOCHONDRIAL"/>
    <property type="match status" value="1"/>
</dbReference>
<dbReference type="VEuPathDB" id="FungiDB:A1Q1_06480"/>
<accession>J5Q2Q3</accession>
<keyword evidence="4" id="KW-0496">Mitochondrion</keyword>
<dbReference type="PANTHER" id="PTHR28133:SF1">
    <property type="entry name" value="REQUIRED FOR RESPIRATORY GROWTH PROTEIN 7, MITOCHONDRIAL"/>
    <property type="match status" value="1"/>
</dbReference>
<dbReference type="GO" id="GO:0009307">
    <property type="term" value="P:DNA restriction-modification system"/>
    <property type="evidence" value="ECO:0007669"/>
    <property type="project" value="InterPro"/>
</dbReference>
<evidence type="ECO:0000259" key="6">
    <source>
        <dbReference type="Pfam" id="PF04471"/>
    </source>
</evidence>
<evidence type="ECO:0000256" key="1">
    <source>
        <dbReference type="ARBA" id="ARBA00004173"/>
    </source>
</evidence>
<dbReference type="HOGENOM" id="CLU_655848_0_0_1"/>
<evidence type="ECO:0000256" key="3">
    <source>
        <dbReference type="ARBA" id="ARBA00023125"/>
    </source>
</evidence>
<dbReference type="GO" id="GO:0000785">
    <property type="term" value="C:chromatin"/>
    <property type="evidence" value="ECO:0007669"/>
    <property type="project" value="InterPro"/>
</dbReference>
<dbReference type="GO" id="GO:0005634">
    <property type="term" value="C:nucleus"/>
    <property type="evidence" value="ECO:0007669"/>
    <property type="project" value="InterPro"/>
</dbReference>
<gene>
    <name evidence="7" type="ORF">A1Q1_06480</name>
</gene>
<dbReference type="Pfam" id="PF10356">
    <property type="entry name" value="RRG7"/>
    <property type="match status" value="1"/>
</dbReference>
<keyword evidence="2" id="KW-0677">Repeat</keyword>
<dbReference type="AlphaFoldDB" id="J5Q2Q3"/>
<sequence>MPPRPPPSAVRTLVSSAMHAGPSTTRPNASRLRPSTVAVGTAFEEYALSLLNSELHMLLRRVGGKGDGGVDLRGEWWVPKPPPKRMPWRAKQREELRAAQATEPAEAVEEDSDETEGDVGPIPHPPPPPRTSLDVVEPPALTVRGKPNRKKIRPATVWVQCKAAQVMLGPAVVRELDGVLAGRDTLGILVSKSGFSQQAHIAALRAQSAIMLVHLPFDYDSSLSTTISSSPLSSATISELPASETQGDEPIPVLGATYNPAFGRFLTMHGLELRRELRGSTPGVGVWYAGSRMGRYGPSSVEMPKVGEAVDGKRAEGRPRKSAPSLESVPEGSRSVSTSTASTPKPRGRPRKTPTPPSEEKSASRRPWTRSLSAGSESEPDGILAPPPPPTSPTAAVLPKRPRGRPRKTPAAETVKTVE</sequence>
<feature type="region of interest" description="Disordered" evidence="5">
    <location>
        <begin position="297"/>
        <end position="419"/>
    </location>
</feature>
<dbReference type="RefSeq" id="XP_014177069.1">
    <property type="nucleotide sequence ID" value="XM_014321594.1"/>
</dbReference>
<dbReference type="GO" id="GO:0004519">
    <property type="term" value="F:endonuclease activity"/>
    <property type="evidence" value="ECO:0007669"/>
    <property type="project" value="InterPro"/>
</dbReference>
<dbReference type="InterPro" id="IPR000116">
    <property type="entry name" value="HMGA"/>
</dbReference>
<feature type="compositionally biased region" description="Basic and acidic residues" evidence="5">
    <location>
        <begin position="308"/>
        <end position="319"/>
    </location>
</feature>
<dbReference type="SMART" id="SM00384">
    <property type="entry name" value="AT_hook"/>
    <property type="match status" value="3"/>
</dbReference>
<evidence type="ECO:0000313" key="7">
    <source>
        <dbReference type="EMBL" id="EJT45163.1"/>
    </source>
</evidence>
<feature type="compositionally biased region" description="Acidic residues" evidence="5">
    <location>
        <begin position="106"/>
        <end position="117"/>
    </location>
</feature>
<feature type="region of interest" description="Disordered" evidence="5">
    <location>
        <begin position="86"/>
        <end position="135"/>
    </location>
</feature>
<dbReference type="GeneID" id="25989992"/>
<protein>
    <recommendedName>
        <fullName evidence="6">Restriction endonuclease type IV Mrr domain-containing protein</fullName>
    </recommendedName>
</protein>
<dbReference type="InterPro" id="IPR007560">
    <property type="entry name" value="Restrct_endonuc_IV_Mrr"/>
</dbReference>
<dbReference type="PRINTS" id="PR00929">
    <property type="entry name" value="ATHOOK"/>
</dbReference>
<dbReference type="InterPro" id="IPR017956">
    <property type="entry name" value="AT_hook_DNA-bd_motif"/>
</dbReference>
<dbReference type="Proteomes" id="UP000002748">
    <property type="component" value="Unassembled WGS sequence"/>
</dbReference>
<dbReference type="KEGG" id="tasa:A1Q1_06480"/>
<name>J5Q2Q3_TRIAS</name>
<evidence type="ECO:0000256" key="2">
    <source>
        <dbReference type="ARBA" id="ARBA00022737"/>
    </source>
</evidence>
<dbReference type="InterPro" id="IPR018828">
    <property type="entry name" value="RRG7"/>
</dbReference>
<dbReference type="GO" id="GO:0006355">
    <property type="term" value="P:regulation of DNA-templated transcription"/>
    <property type="evidence" value="ECO:0007669"/>
    <property type="project" value="InterPro"/>
</dbReference>
<proteinExistence type="predicted"/>
<dbReference type="GO" id="GO:0005739">
    <property type="term" value="C:mitochondrion"/>
    <property type="evidence" value="ECO:0007669"/>
    <property type="project" value="UniProtKB-SubCell"/>
</dbReference>